<accession>A0A9N9CAB2</accession>
<sequence length="59" mass="6647">MLTFNEYFHQKTIYPQIENAAHKKSHGYERIGYMALCSDVGVTTMVPLKPTNQASGNTL</sequence>
<comment type="caution">
    <text evidence="1">The sequence shown here is derived from an EMBL/GenBank/DDBJ whole genome shotgun (WGS) entry which is preliminary data.</text>
</comment>
<evidence type="ECO:0000313" key="2">
    <source>
        <dbReference type="Proteomes" id="UP000789759"/>
    </source>
</evidence>
<name>A0A9N9CAB2_9GLOM</name>
<keyword evidence="2" id="KW-1185">Reference proteome</keyword>
<evidence type="ECO:0000313" key="1">
    <source>
        <dbReference type="EMBL" id="CAG8594804.1"/>
    </source>
</evidence>
<organism evidence="1 2">
    <name type="scientific">Cetraspora pellucida</name>
    <dbReference type="NCBI Taxonomy" id="1433469"/>
    <lineage>
        <taxon>Eukaryota</taxon>
        <taxon>Fungi</taxon>
        <taxon>Fungi incertae sedis</taxon>
        <taxon>Mucoromycota</taxon>
        <taxon>Glomeromycotina</taxon>
        <taxon>Glomeromycetes</taxon>
        <taxon>Diversisporales</taxon>
        <taxon>Gigasporaceae</taxon>
        <taxon>Cetraspora</taxon>
    </lineage>
</organism>
<reference evidence="1" key="1">
    <citation type="submission" date="2021-06" db="EMBL/GenBank/DDBJ databases">
        <authorList>
            <person name="Kallberg Y."/>
            <person name="Tangrot J."/>
            <person name="Rosling A."/>
        </authorList>
    </citation>
    <scope>NUCLEOTIDE SEQUENCE</scope>
    <source>
        <strain evidence="1">FL966</strain>
    </source>
</reference>
<proteinExistence type="predicted"/>
<gene>
    <name evidence="1" type="ORF">CPELLU_LOCUS6710</name>
</gene>
<protein>
    <submittedName>
        <fullName evidence="1">21236_t:CDS:1</fullName>
    </submittedName>
</protein>
<dbReference type="AlphaFoldDB" id="A0A9N9CAB2"/>
<dbReference type="EMBL" id="CAJVQA010004248">
    <property type="protein sequence ID" value="CAG8594804.1"/>
    <property type="molecule type" value="Genomic_DNA"/>
</dbReference>
<dbReference type="Proteomes" id="UP000789759">
    <property type="component" value="Unassembled WGS sequence"/>
</dbReference>